<sequence length="240" mass="27099">MSITNFLDRKLYPNHTKNWDDRLFRERILARLKPNSVVLDLGAGAGIVAEMDFRGQAARICGVDLDPRVVDNPMLDEGKVADGGSIPYPDASFDLVFSDNVVEHLDMPEQVFAEVRRVLKPGGLFLFKTPNRTHYMPLIARMTPHKFHQFINRKRGRQETDTFPTRYRANTLGDARNVARAAGFDVIGIERIEGRPEYMRITPPTYLAGFIYERLVNSTSLLAPFRILLVAELAKPAANG</sequence>
<dbReference type="Proteomes" id="UP000287746">
    <property type="component" value="Unassembled WGS sequence"/>
</dbReference>
<dbReference type="InterPro" id="IPR050508">
    <property type="entry name" value="Methyltransf_Superfamily"/>
</dbReference>
<accession>A0A430G1Y2</accession>
<organism evidence="2 3">
    <name type="scientific">Sphingomonas koreensis</name>
    <dbReference type="NCBI Taxonomy" id="93064"/>
    <lineage>
        <taxon>Bacteria</taxon>
        <taxon>Pseudomonadati</taxon>
        <taxon>Pseudomonadota</taxon>
        <taxon>Alphaproteobacteria</taxon>
        <taxon>Sphingomonadales</taxon>
        <taxon>Sphingomonadaceae</taxon>
        <taxon>Sphingomonas</taxon>
    </lineage>
</organism>
<keyword evidence="2" id="KW-0808">Transferase</keyword>
<dbReference type="InterPro" id="IPR013216">
    <property type="entry name" value="Methyltransf_11"/>
</dbReference>
<name>A0A430G1Y2_9SPHN</name>
<dbReference type="GO" id="GO:0032259">
    <property type="term" value="P:methylation"/>
    <property type="evidence" value="ECO:0007669"/>
    <property type="project" value="UniProtKB-KW"/>
</dbReference>
<feature type="domain" description="Methyltransferase type 11" evidence="1">
    <location>
        <begin position="39"/>
        <end position="127"/>
    </location>
</feature>
<dbReference type="Gene3D" id="3.40.50.150">
    <property type="entry name" value="Vaccinia Virus protein VP39"/>
    <property type="match status" value="1"/>
</dbReference>
<dbReference type="PANTHER" id="PTHR42912">
    <property type="entry name" value="METHYLTRANSFERASE"/>
    <property type="match status" value="1"/>
</dbReference>
<evidence type="ECO:0000259" key="1">
    <source>
        <dbReference type="Pfam" id="PF08241"/>
    </source>
</evidence>
<dbReference type="RefSeq" id="WP_126004866.1">
    <property type="nucleotide sequence ID" value="NZ_QQYZ01000013.1"/>
</dbReference>
<dbReference type="Pfam" id="PF08241">
    <property type="entry name" value="Methyltransf_11"/>
    <property type="match status" value="1"/>
</dbReference>
<proteinExistence type="predicted"/>
<comment type="caution">
    <text evidence="2">The sequence shown here is derived from an EMBL/GenBank/DDBJ whole genome shotgun (WGS) entry which is preliminary data.</text>
</comment>
<gene>
    <name evidence="2" type="ORF">DAH66_13985</name>
</gene>
<dbReference type="EMBL" id="QQYZ01000013">
    <property type="protein sequence ID" value="RSY81977.1"/>
    <property type="molecule type" value="Genomic_DNA"/>
</dbReference>
<dbReference type="AlphaFoldDB" id="A0A430G1Y2"/>
<dbReference type="GO" id="GO:0008757">
    <property type="term" value="F:S-adenosylmethionine-dependent methyltransferase activity"/>
    <property type="evidence" value="ECO:0007669"/>
    <property type="project" value="InterPro"/>
</dbReference>
<protein>
    <submittedName>
        <fullName evidence="2">Class I SAM-dependent methyltransferase</fullName>
    </submittedName>
</protein>
<keyword evidence="2" id="KW-0489">Methyltransferase</keyword>
<dbReference type="CDD" id="cd02440">
    <property type="entry name" value="AdoMet_MTases"/>
    <property type="match status" value="1"/>
</dbReference>
<reference evidence="2 3" key="1">
    <citation type="submission" date="2018-07" db="EMBL/GenBank/DDBJ databases">
        <title>Genomic and Epidemiologic Investigation of an Indolent Hospital Outbreak.</title>
        <authorList>
            <person name="Johnson R.C."/>
            <person name="Deming C."/>
            <person name="Conlan S."/>
            <person name="Zellmer C.J."/>
            <person name="Michelin A.V."/>
            <person name="Lee-Lin S."/>
            <person name="Thomas P.J."/>
            <person name="Park M."/>
            <person name="Weingarten R.A."/>
            <person name="Less J."/>
            <person name="Dekker J.P."/>
            <person name="Frank K.M."/>
            <person name="Musser K.A."/>
            <person name="Mcquiston J.R."/>
            <person name="Henderson D.K."/>
            <person name="Lau A.F."/>
            <person name="Palmore T.N."/>
            <person name="Segre J.A."/>
        </authorList>
    </citation>
    <scope>NUCLEOTIDE SEQUENCE [LARGE SCALE GENOMIC DNA]</scope>
    <source>
        <strain evidence="2 3">SK-CDC1_0717</strain>
    </source>
</reference>
<evidence type="ECO:0000313" key="2">
    <source>
        <dbReference type="EMBL" id="RSY81977.1"/>
    </source>
</evidence>
<dbReference type="SUPFAM" id="SSF53335">
    <property type="entry name" value="S-adenosyl-L-methionine-dependent methyltransferases"/>
    <property type="match status" value="1"/>
</dbReference>
<dbReference type="InterPro" id="IPR029063">
    <property type="entry name" value="SAM-dependent_MTases_sf"/>
</dbReference>
<evidence type="ECO:0000313" key="3">
    <source>
        <dbReference type="Proteomes" id="UP000287746"/>
    </source>
</evidence>